<feature type="transmembrane region" description="Helical" evidence="3">
    <location>
        <begin position="198"/>
        <end position="219"/>
    </location>
</feature>
<dbReference type="PANTHER" id="PTHR23412">
    <property type="entry name" value="STEREOCILIN RELATED"/>
    <property type="match status" value="1"/>
</dbReference>
<keyword evidence="5" id="KW-1185">Reference proteome</keyword>
<keyword evidence="3" id="KW-0812">Transmembrane</keyword>
<dbReference type="GO" id="GO:0009986">
    <property type="term" value="C:cell surface"/>
    <property type="evidence" value="ECO:0007669"/>
    <property type="project" value="TreeGrafter"/>
</dbReference>
<evidence type="ECO:0000256" key="2">
    <source>
        <dbReference type="ARBA" id="ARBA00023180"/>
    </source>
</evidence>
<evidence type="ECO:0000313" key="4">
    <source>
        <dbReference type="EMBL" id="KAK7912594.1"/>
    </source>
</evidence>
<organism evidence="4 5">
    <name type="scientific">Mugilogobius chulae</name>
    <name type="common">yellowstripe goby</name>
    <dbReference type="NCBI Taxonomy" id="88201"/>
    <lineage>
        <taxon>Eukaryota</taxon>
        <taxon>Metazoa</taxon>
        <taxon>Chordata</taxon>
        <taxon>Craniata</taxon>
        <taxon>Vertebrata</taxon>
        <taxon>Euteleostomi</taxon>
        <taxon>Actinopterygii</taxon>
        <taxon>Neopterygii</taxon>
        <taxon>Teleostei</taxon>
        <taxon>Neoteleostei</taxon>
        <taxon>Acanthomorphata</taxon>
        <taxon>Gobiaria</taxon>
        <taxon>Gobiiformes</taxon>
        <taxon>Gobioidei</taxon>
        <taxon>Gobiidae</taxon>
        <taxon>Gobionellinae</taxon>
        <taxon>Mugilogobius</taxon>
    </lineage>
</organism>
<proteinExistence type="predicted"/>
<name>A0AAW0P9R3_9GOBI</name>
<dbReference type="EMBL" id="JBBPFD010000009">
    <property type="protein sequence ID" value="KAK7912594.1"/>
    <property type="molecule type" value="Genomic_DNA"/>
</dbReference>
<keyword evidence="2" id="KW-0325">Glycoprotein</keyword>
<comment type="caution">
    <text evidence="4">The sequence shown here is derived from an EMBL/GenBank/DDBJ whole genome shotgun (WGS) entry which is preliminary data.</text>
</comment>
<sequence length="221" mass="24318">MGQDPFLPTYHRSQLLQKVKKMYAEMTNDELRSLRLAERNIISALGSVDLWTSKQQESLFAAVLDSTKQSVSQLDSSILVAMGHFVCGAKASEIVNFNAVEFSKAVHYLVAAGLPDMDMSSLVQVQIEGMTPLAISVVPPAKFSVVFSSRQISMFSHEQAEAVPQTVIDALSYMQKQALDMVLTPWEDRPVDFRGRSLGLALSHCPVCMLLGLLMLLVVPS</sequence>
<dbReference type="PANTHER" id="PTHR23412:SF19">
    <property type="entry name" value="STEREOCILIN 1"/>
    <property type="match status" value="1"/>
</dbReference>
<evidence type="ECO:0000256" key="3">
    <source>
        <dbReference type="SAM" id="Phobius"/>
    </source>
</evidence>
<gene>
    <name evidence="4" type="ORF">WMY93_012805</name>
</gene>
<dbReference type="InterPro" id="IPR026664">
    <property type="entry name" value="Stereocilin-rel"/>
</dbReference>
<dbReference type="AlphaFoldDB" id="A0AAW0P9R3"/>
<reference evidence="5" key="1">
    <citation type="submission" date="2024-04" db="EMBL/GenBank/DDBJ databases">
        <title>Salinicola lusitanus LLJ914,a marine bacterium isolated from the Okinawa Trough.</title>
        <authorList>
            <person name="Li J."/>
        </authorList>
    </citation>
    <scope>NUCLEOTIDE SEQUENCE [LARGE SCALE GENOMIC DNA]</scope>
</reference>
<protein>
    <submittedName>
        <fullName evidence="4">Uncharacterized protein</fullName>
    </submittedName>
</protein>
<evidence type="ECO:0000256" key="1">
    <source>
        <dbReference type="ARBA" id="ARBA00022729"/>
    </source>
</evidence>
<accession>A0AAW0P9R3</accession>
<keyword evidence="1" id="KW-0732">Signal</keyword>
<evidence type="ECO:0000313" key="5">
    <source>
        <dbReference type="Proteomes" id="UP001460270"/>
    </source>
</evidence>
<dbReference type="GO" id="GO:0007160">
    <property type="term" value="P:cell-matrix adhesion"/>
    <property type="evidence" value="ECO:0007669"/>
    <property type="project" value="TreeGrafter"/>
</dbReference>
<dbReference type="Proteomes" id="UP001460270">
    <property type="component" value="Unassembled WGS sequence"/>
</dbReference>
<keyword evidence="3" id="KW-1133">Transmembrane helix</keyword>
<keyword evidence="3" id="KW-0472">Membrane</keyword>